<name>A0A9X2HIJ3_9SPHN</name>
<keyword evidence="1 2" id="KW-0238">DNA-binding</keyword>
<sequence>MKPPATDRRMLVRDAAARIFADRGYHGASVQEVADAVGFTKAAIYYYYRSKEAMLADILDHADREITAILDEEKRRDLAPLQLIGAVVAAHVTWYLRHPTIAKVAFRDWGELTGAALASQVERRQRYSRFLRDTLDACVKSGSIAPGNVRLMANFINGAVAAANVWFNPGGPDTPETVGTAFGEMAVAVASGPGARSRKSSAQAHKKTR</sequence>
<dbReference type="SUPFAM" id="SSF46689">
    <property type="entry name" value="Homeodomain-like"/>
    <property type="match status" value="1"/>
</dbReference>
<dbReference type="GO" id="GO:0003700">
    <property type="term" value="F:DNA-binding transcription factor activity"/>
    <property type="evidence" value="ECO:0007669"/>
    <property type="project" value="TreeGrafter"/>
</dbReference>
<gene>
    <name evidence="5" type="ORF">M9978_07550</name>
</gene>
<dbReference type="InterPro" id="IPR001647">
    <property type="entry name" value="HTH_TetR"/>
</dbReference>
<dbReference type="Proteomes" id="UP001139451">
    <property type="component" value="Unassembled WGS sequence"/>
</dbReference>
<dbReference type="PANTHER" id="PTHR30055">
    <property type="entry name" value="HTH-TYPE TRANSCRIPTIONAL REGULATOR RUTR"/>
    <property type="match status" value="1"/>
</dbReference>
<evidence type="ECO:0000313" key="6">
    <source>
        <dbReference type="Proteomes" id="UP001139451"/>
    </source>
</evidence>
<dbReference type="PANTHER" id="PTHR30055:SF200">
    <property type="entry name" value="HTH-TYPE TRANSCRIPTIONAL REPRESSOR BDCR"/>
    <property type="match status" value="1"/>
</dbReference>
<accession>A0A9X2HIJ3</accession>
<dbReference type="AlphaFoldDB" id="A0A9X2HIJ3"/>
<organism evidence="5 6">
    <name type="scientific">Sphingomonas tagetis</name>
    <dbReference type="NCBI Taxonomy" id="2949092"/>
    <lineage>
        <taxon>Bacteria</taxon>
        <taxon>Pseudomonadati</taxon>
        <taxon>Pseudomonadota</taxon>
        <taxon>Alphaproteobacteria</taxon>
        <taxon>Sphingomonadales</taxon>
        <taxon>Sphingomonadaceae</taxon>
        <taxon>Sphingomonas</taxon>
    </lineage>
</organism>
<feature type="DNA-binding region" description="H-T-H motif" evidence="2">
    <location>
        <begin position="29"/>
        <end position="48"/>
    </location>
</feature>
<proteinExistence type="predicted"/>
<evidence type="ECO:0000256" key="3">
    <source>
        <dbReference type="SAM" id="MobiDB-lite"/>
    </source>
</evidence>
<dbReference type="Pfam" id="PF00440">
    <property type="entry name" value="TetR_N"/>
    <property type="match status" value="1"/>
</dbReference>
<dbReference type="InterPro" id="IPR036271">
    <property type="entry name" value="Tet_transcr_reg_TetR-rel_C_sf"/>
</dbReference>
<reference evidence="5" key="1">
    <citation type="submission" date="2022-05" db="EMBL/GenBank/DDBJ databases">
        <title>Sphingomonas sp. strain MG17 Genome sequencing and assembly.</title>
        <authorList>
            <person name="Kim I."/>
        </authorList>
    </citation>
    <scope>NUCLEOTIDE SEQUENCE</scope>
    <source>
        <strain evidence="5">MG17</strain>
    </source>
</reference>
<dbReference type="InterPro" id="IPR009057">
    <property type="entry name" value="Homeodomain-like_sf"/>
</dbReference>
<dbReference type="InterPro" id="IPR041490">
    <property type="entry name" value="KstR2_TetR_C"/>
</dbReference>
<dbReference type="PRINTS" id="PR00455">
    <property type="entry name" value="HTHTETR"/>
</dbReference>
<feature type="region of interest" description="Disordered" evidence="3">
    <location>
        <begin position="190"/>
        <end position="209"/>
    </location>
</feature>
<dbReference type="InterPro" id="IPR050109">
    <property type="entry name" value="HTH-type_TetR-like_transc_reg"/>
</dbReference>
<dbReference type="Gene3D" id="1.10.357.10">
    <property type="entry name" value="Tetracycline Repressor, domain 2"/>
    <property type="match status" value="1"/>
</dbReference>
<protein>
    <submittedName>
        <fullName evidence="5">TetR/AcrR family transcriptional regulator</fullName>
    </submittedName>
</protein>
<dbReference type="SUPFAM" id="SSF48498">
    <property type="entry name" value="Tetracyclin repressor-like, C-terminal domain"/>
    <property type="match status" value="1"/>
</dbReference>
<evidence type="ECO:0000256" key="1">
    <source>
        <dbReference type="ARBA" id="ARBA00023125"/>
    </source>
</evidence>
<feature type="domain" description="HTH tetR-type" evidence="4">
    <location>
        <begin position="6"/>
        <end position="66"/>
    </location>
</feature>
<evidence type="ECO:0000313" key="5">
    <source>
        <dbReference type="EMBL" id="MCP3730282.1"/>
    </source>
</evidence>
<evidence type="ECO:0000259" key="4">
    <source>
        <dbReference type="PROSITE" id="PS50977"/>
    </source>
</evidence>
<dbReference type="EMBL" id="JAMLDX010000004">
    <property type="protein sequence ID" value="MCP3730282.1"/>
    <property type="molecule type" value="Genomic_DNA"/>
</dbReference>
<dbReference type="GO" id="GO:0000976">
    <property type="term" value="F:transcription cis-regulatory region binding"/>
    <property type="evidence" value="ECO:0007669"/>
    <property type="project" value="TreeGrafter"/>
</dbReference>
<evidence type="ECO:0000256" key="2">
    <source>
        <dbReference type="PROSITE-ProRule" id="PRU00335"/>
    </source>
</evidence>
<feature type="compositionally biased region" description="Basic residues" evidence="3">
    <location>
        <begin position="196"/>
        <end position="209"/>
    </location>
</feature>
<comment type="caution">
    <text evidence="5">The sequence shown here is derived from an EMBL/GenBank/DDBJ whole genome shotgun (WGS) entry which is preliminary data.</text>
</comment>
<dbReference type="PROSITE" id="PS50977">
    <property type="entry name" value="HTH_TETR_2"/>
    <property type="match status" value="1"/>
</dbReference>
<keyword evidence="6" id="KW-1185">Reference proteome</keyword>
<dbReference type="Pfam" id="PF17932">
    <property type="entry name" value="TetR_C_24"/>
    <property type="match status" value="1"/>
</dbReference>